<feature type="domain" description="Helix-turn-helix" evidence="1">
    <location>
        <begin position="10"/>
        <end position="59"/>
    </location>
</feature>
<dbReference type="PATRIC" id="fig|1114960.4.peg.4541"/>
<proteinExistence type="predicted"/>
<organism evidence="2 3">
    <name type="scientific">Rhodococcus pyridinivorans AK37</name>
    <dbReference type="NCBI Taxonomy" id="1114960"/>
    <lineage>
        <taxon>Bacteria</taxon>
        <taxon>Bacillati</taxon>
        <taxon>Actinomycetota</taxon>
        <taxon>Actinomycetes</taxon>
        <taxon>Mycobacteriales</taxon>
        <taxon>Nocardiaceae</taxon>
        <taxon>Rhodococcus</taxon>
    </lineage>
</organism>
<protein>
    <recommendedName>
        <fullName evidence="1">Helix-turn-helix domain-containing protein</fullName>
    </recommendedName>
</protein>
<dbReference type="Gene3D" id="1.10.1660.10">
    <property type="match status" value="1"/>
</dbReference>
<evidence type="ECO:0000313" key="3">
    <source>
        <dbReference type="Proteomes" id="UP000005064"/>
    </source>
</evidence>
<dbReference type="SUPFAM" id="SSF46955">
    <property type="entry name" value="Putative DNA-binding domain"/>
    <property type="match status" value="1"/>
</dbReference>
<evidence type="ECO:0000313" key="2">
    <source>
        <dbReference type="EMBL" id="EHK80869.1"/>
    </source>
</evidence>
<sequence>MFAEDVIGAREAEQLLGVSQSTLNRWIKTGLISPVRQLPGYRGAYLFDRADVLRFAESRKKVRA</sequence>
<accession>H0JXH4</accession>
<dbReference type="Proteomes" id="UP000005064">
    <property type="component" value="Unassembled WGS sequence"/>
</dbReference>
<dbReference type="Pfam" id="PF12728">
    <property type="entry name" value="HTH_17"/>
    <property type="match status" value="1"/>
</dbReference>
<gene>
    <name evidence="2" type="ORF">AK37_22256</name>
</gene>
<dbReference type="InterPro" id="IPR009061">
    <property type="entry name" value="DNA-bd_dom_put_sf"/>
</dbReference>
<name>H0JXH4_9NOCA</name>
<dbReference type="EMBL" id="AHBW01000061">
    <property type="protein sequence ID" value="EHK80869.1"/>
    <property type="molecule type" value="Genomic_DNA"/>
</dbReference>
<comment type="caution">
    <text evidence="2">The sequence shown here is derived from an EMBL/GenBank/DDBJ whole genome shotgun (WGS) entry which is preliminary data.</text>
</comment>
<reference evidence="2 3" key="1">
    <citation type="submission" date="2011-12" db="EMBL/GenBank/DDBJ databases">
        <authorList>
            <person name="Kriszt B."/>
            <person name="Tancsics A."/>
            <person name="Cserhati M."/>
            <person name="Toth A."/>
            <person name="Nagy I."/>
            <person name="Horvath B."/>
            <person name="Tamura T."/>
            <person name="Kukolya J."/>
            <person name="Szoboszlay S."/>
        </authorList>
    </citation>
    <scope>NUCLEOTIDE SEQUENCE [LARGE SCALE GENOMIC DNA]</scope>
    <source>
        <strain evidence="2 3">AK37</strain>
    </source>
</reference>
<evidence type="ECO:0000259" key="1">
    <source>
        <dbReference type="Pfam" id="PF12728"/>
    </source>
</evidence>
<dbReference type="InterPro" id="IPR041657">
    <property type="entry name" value="HTH_17"/>
</dbReference>
<dbReference type="AlphaFoldDB" id="H0JXH4"/>
<dbReference type="RefSeq" id="WP_006554352.1">
    <property type="nucleotide sequence ID" value="NZ_AHBW01000061.1"/>
</dbReference>